<keyword evidence="1" id="KW-0812">Transmembrane</keyword>
<feature type="domain" description="CO dehydrogenase/acetyl-CoA synthase delta subunit TIM barrel" evidence="2">
    <location>
        <begin position="60"/>
        <end position="177"/>
    </location>
</feature>
<dbReference type="NCBIfam" id="NF040863">
    <property type="entry name" value="HgcA_corrinoid"/>
    <property type="match status" value="1"/>
</dbReference>
<keyword evidence="1" id="KW-1133">Transmembrane helix</keyword>
<protein>
    <recommendedName>
        <fullName evidence="2">CO dehydrogenase/acetyl-CoA synthase delta subunit TIM barrel domain-containing protein</fullName>
    </recommendedName>
</protein>
<keyword evidence="1" id="KW-0472">Membrane</keyword>
<feature type="transmembrane region" description="Helical" evidence="1">
    <location>
        <begin position="213"/>
        <end position="235"/>
    </location>
</feature>
<reference evidence="3" key="1">
    <citation type="submission" date="2019-08" db="EMBL/GenBank/DDBJ databases">
        <authorList>
            <person name="Kucharzyk K."/>
            <person name="Murdoch R.W."/>
            <person name="Higgins S."/>
            <person name="Loffler F."/>
        </authorList>
    </citation>
    <scope>NUCLEOTIDE SEQUENCE</scope>
</reference>
<organism evidence="3">
    <name type="scientific">bioreactor metagenome</name>
    <dbReference type="NCBI Taxonomy" id="1076179"/>
    <lineage>
        <taxon>unclassified sequences</taxon>
        <taxon>metagenomes</taxon>
        <taxon>ecological metagenomes</taxon>
    </lineage>
</organism>
<proteinExistence type="predicted"/>
<dbReference type="EMBL" id="VSSQ01004475">
    <property type="protein sequence ID" value="MPM25344.1"/>
    <property type="molecule type" value="Genomic_DNA"/>
</dbReference>
<evidence type="ECO:0000259" key="2">
    <source>
        <dbReference type="Pfam" id="PF03599"/>
    </source>
</evidence>
<comment type="caution">
    <text evidence="3">The sequence shown here is derived from an EMBL/GenBank/DDBJ whole genome shotgun (WGS) entry which is preliminary data.</text>
</comment>
<accession>A0A644YGV6</accession>
<evidence type="ECO:0000256" key="1">
    <source>
        <dbReference type="SAM" id="Phobius"/>
    </source>
</evidence>
<feature type="transmembrane region" description="Helical" evidence="1">
    <location>
        <begin position="247"/>
        <end position="267"/>
    </location>
</feature>
<feature type="transmembrane region" description="Helical" evidence="1">
    <location>
        <begin position="273"/>
        <end position="295"/>
    </location>
</feature>
<dbReference type="AlphaFoldDB" id="A0A644YGV6"/>
<evidence type="ECO:0000313" key="3">
    <source>
        <dbReference type="EMBL" id="MPM25344.1"/>
    </source>
</evidence>
<dbReference type="Gene3D" id="3.40.50.11600">
    <property type="match status" value="1"/>
</dbReference>
<feature type="transmembrane region" description="Helical" evidence="1">
    <location>
        <begin position="338"/>
        <end position="358"/>
    </location>
</feature>
<sequence length="359" mass="40155">MIKSGQAVNEEFYRDITPIIAEYLDTPIGSVSSISSELLYKDKLEHFGVMWGYKRNNYMIKPGIYAIGKPKSSSPVIVSCNYKLTFDILRKDLKNVDCWLLILETNGVNVWCASGKGTFGTEELIRRIRKVKLEALVNHRVLILPQLGASGVDVSKLKKETGFRGMFGPIRSEDIEDYIKNKFKASKEMRNVKFTISDRVKLTPLSFVQNIKYYFVALVIILLMNVIGGTVSFGIGELIKITIIQSIPMFLATVVAAMIFPIVLPVIPFKSFALKGFLLSLFFLGILSSMSYNFMIQNNMYFLGYSLITVALVTNICLNFTGSTTYTSFSGVVKETLWALPVCIAFVIIGAILMIISLV</sequence>
<name>A0A644YGV6_9ZZZZ</name>
<feature type="transmembrane region" description="Helical" evidence="1">
    <location>
        <begin position="302"/>
        <end position="326"/>
    </location>
</feature>
<gene>
    <name evidence="3" type="ORF">SDC9_71835</name>
</gene>
<dbReference type="InterPro" id="IPR016041">
    <property type="entry name" value="Ac-CoA_synth_d_su_TIM-brl"/>
</dbReference>
<dbReference type="Pfam" id="PF03599">
    <property type="entry name" value="CdhD"/>
    <property type="match status" value="1"/>
</dbReference>